<evidence type="ECO:0000313" key="2">
    <source>
        <dbReference type="Proteomes" id="UP001341840"/>
    </source>
</evidence>
<comment type="caution">
    <text evidence="1">The sequence shown here is derived from an EMBL/GenBank/DDBJ whole genome shotgun (WGS) entry which is preliminary data.</text>
</comment>
<dbReference type="Proteomes" id="UP001341840">
    <property type="component" value="Unassembled WGS sequence"/>
</dbReference>
<gene>
    <name evidence="1" type="ORF">PIB30_090292</name>
</gene>
<organism evidence="1 2">
    <name type="scientific">Stylosanthes scabra</name>
    <dbReference type="NCBI Taxonomy" id="79078"/>
    <lineage>
        <taxon>Eukaryota</taxon>
        <taxon>Viridiplantae</taxon>
        <taxon>Streptophyta</taxon>
        <taxon>Embryophyta</taxon>
        <taxon>Tracheophyta</taxon>
        <taxon>Spermatophyta</taxon>
        <taxon>Magnoliopsida</taxon>
        <taxon>eudicotyledons</taxon>
        <taxon>Gunneridae</taxon>
        <taxon>Pentapetalae</taxon>
        <taxon>rosids</taxon>
        <taxon>fabids</taxon>
        <taxon>Fabales</taxon>
        <taxon>Fabaceae</taxon>
        <taxon>Papilionoideae</taxon>
        <taxon>50 kb inversion clade</taxon>
        <taxon>dalbergioids sensu lato</taxon>
        <taxon>Dalbergieae</taxon>
        <taxon>Pterocarpus clade</taxon>
        <taxon>Stylosanthes</taxon>
    </lineage>
</organism>
<dbReference type="EMBL" id="JASCZI010152770">
    <property type="protein sequence ID" value="MED6176655.1"/>
    <property type="molecule type" value="Genomic_DNA"/>
</dbReference>
<protein>
    <submittedName>
        <fullName evidence="1">Uncharacterized protein</fullName>
    </submittedName>
</protein>
<name>A0ABU6VSQ2_9FABA</name>
<sequence>QFRLRPRATRSYYGFGRLNLSTKYAIVHIYDMSNKTGDMKMCIYHSMSRQWNVELEAPLRAPPLCDGVLHWINKVMEDPPYQRTIVTVFTKLWDLG</sequence>
<accession>A0ABU6VSQ2</accession>
<feature type="non-terminal residue" evidence="1">
    <location>
        <position position="1"/>
    </location>
</feature>
<reference evidence="1 2" key="1">
    <citation type="journal article" date="2023" name="Plants (Basel)">
        <title>Bridging the Gap: Combining Genomics and Transcriptomics Approaches to Understand Stylosanthes scabra, an Orphan Legume from the Brazilian Caatinga.</title>
        <authorList>
            <person name="Ferreira-Neto J.R.C."/>
            <person name="da Silva M.D."/>
            <person name="Binneck E."/>
            <person name="de Melo N.F."/>
            <person name="da Silva R.H."/>
            <person name="de Melo A.L.T.M."/>
            <person name="Pandolfi V."/>
            <person name="Bustamante F.O."/>
            <person name="Brasileiro-Vidal A.C."/>
            <person name="Benko-Iseppon A.M."/>
        </authorList>
    </citation>
    <scope>NUCLEOTIDE SEQUENCE [LARGE SCALE GENOMIC DNA]</scope>
    <source>
        <tissue evidence="1">Leaves</tissue>
    </source>
</reference>
<proteinExistence type="predicted"/>
<evidence type="ECO:0000313" key="1">
    <source>
        <dbReference type="EMBL" id="MED6176655.1"/>
    </source>
</evidence>
<keyword evidence="2" id="KW-1185">Reference proteome</keyword>